<dbReference type="RefSeq" id="WP_103682612.1">
    <property type="nucleotide sequence ID" value="NZ_PQGG01000003.1"/>
</dbReference>
<dbReference type="Proteomes" id="UP000237222">
    <property type="component" value="Unassembled WGS sequence"/>
</dbReference>
<accession>A0A2S4HKU2</accession>
<evidence type="ECO:0000256" key="9">
    <source>
        <dbReference type="HAMAP-Rule" id="MF_00328"/>
    </source>
</evidence>
<dbReference type="FunFam" id="3.30.63.10:FF:000002">
    <property type="entry name" value="Guanylate kinase 1"/>
    <property type="match status" value="1"/>
</dbReference>
<comment type="caution">
    <text evidence="11">The sequence shown here is derived from an EMBL/GenBank/DDBJ whole genome shotgun (WGS) entry which is preliminary data.</text>
</comment>
<dbReference type="PANTHER" id="PTHR23117">
    <property type="entry name" value="GUANYLATE KINASE-RELATED"/>
    <property type="match status" value="1"/>
</dbReference>
<dbReference type="SMART" id="SM00072">
    <property type="entry name" value="GuKc"/>
    <property type="match status" value="1"/>
</dbReference>
<dbReference type="InterPro" id="IPR008145">
    <property type="entry name" value="GK/Ca_channel_bsu"/>
</dbReference>
<comment type="function">
    <text evidence="9">Essential for recycling GMP and indirectly, cGMP.</text>
</comment>
<evidence type="ECO:0000313" key="12">
    <source>
        <dbReference type="Proteomes" id="UP000237222"/>
    </source>
</evidence>
<comment type="subcellular location">
    <subcellularLocation>
        <location evidence="9">Cytoplasm</location>
    </subcellularLocation>
</comment>
<dbReference type="PROSITE" id="PS50052">
    <property type="entry name" value="GUANYLATE_KINASE_2"/>
    <property type="match status" value="1"/>
</dbReference>
<evidence type="ECO:0000256" key="7">
    <source>
        <dbReference type="ARBA" id="ARBA00022840"/>
    </source>
</evidence>
<dbReference type="GO" id="GO:0004385">
    <property type="term" value="F:GMP kinase activity"/>
    <property type="evidence" value="ECO:0007669"/>
    <property type="project" value="UniProtKB-UniRule"/>
</dbReference>
<keyword evidence="7 9" id="KW-0067">ATP-binding</keyword>
<evidence type="ECO:0000256" key="1">
    <source>
        <dbReference type="ARBA" id="ARBA00005790"/>
    </source>
</evidence>
<dbReference type="SUPFAM" id="SSF52540">
    <property type="entry name" value="P-loop containing nucleoside triphosphate hydrolases"/>
    <property type="match status" value="1"/>
</dbReference>
<dbReference type="EC" id="2.7.4.8" evidence="2 9"/>
<evidence type="ECO:0000256" key="2">
    <source>
        <dbReference type="ARBA" id="ARBA00012961"/>
    </source>
</evidence>
<evidence type="ECO:0000259" key="10">
    <source>
        <dbReference type="PROSITE" id="PS50052"/>
    </source>
</evidence>
<evidence type="ECO:0000256" key="8">
    <source>
        <dbReference type="ARBA" id="ARBA00030128"/>
    </source>
</evidence>
<keyword evidence="9" id="KW-0963">Cytoplasm</keyword>
<name>A0A2S4HKU2_9GAMM</name>
<proteinExistence type="inferred from homology"/>
<keyword evidence="6 9" id="KW-0418">Kinase</keyword>
<dbReference type="Pfam" id="PF00625">
    <property type="entry name" value="Guanylate_kin"/>
    <property type="match status" value="1"/>
</dbReference>
<comment type="catalytic activity">
    <reaction evidence="9">
        <text>GMP + ATP = GDP + ADP</text>
        <dbReference type="Rhea" id="RHEA:20780"/>
        <dbReference type="ChEBI" id="CHEBI:30616"/>
        <dbReference type="ChEBI" id="CHEBI:58115"/>
        <dbReference type="ChEBI" id="CHEBI:58189"/>
        <dbReference type="ChEBI" id="CHEBI:456216"/>
        <dbReference type="EC" id="2.7.4.8"/>
    </reaction>
</comment>
<dbReference type="OrthoDB" id="9808150at2"/>
<keyword evidence="4 9" id="KW-0808">Transferase</keyword>
<dbReference type="InterPro" id="IPR027417">
    <property type="entry name" value="P-loop_NTPase"/>
</dbReference>
<dbReference type="NCBIfam" id="TIGR03263">
    <property type="entry name" value="guanyl_kin"/>
    <property type="match status" value="1"/>
</dbReference>
<feature type="binding site" evidence="9">
    <location>
        <begin position="12"/>
        <end position="19"/>
    </location>
    <ligand>
        <name>ATP</name>
        <dbReference type="ChEBI" id="CHEBI:30616"/>
    </ligand>
</feature>
<dbReference type="GO" id="GO:0005829">
    <property type="term" value="C:cytosol"/>
    <property type="evidence" value="ECO:0007669"/>
    <property type="project" value="TreeGrafter"/>
</dbReference>
<dbReference type="CDD" id="cd00071">
    <property type="entry name" value="GMPK"/>
    <property type="match status" value="1"/>
</dbReference>
<organism evidence="11 12">
    <name type="scientific">Zhongshania marina</name>
    <dbReference type="NCBI Taxonomy" id="2304603"/>
    <lineage>
        <taxon>Bacteria</taxon>
        <taxon>Pseudomonadati</taxon>
        <taxon>Pseudomonadota</taxon>
        <taxon>Gammaproteobacteria</taxon>
        <taxon>Cellvibrionales</taxon>
        <taxon>Spongiibacteraceae</taxon>
        <taxon>Zhongshania</taxon>
    </lineage>
</organism>
<evidence type="ECO:0000256" key="4">
    <source>
        <dbReference type="ARBA" id="ARBA00022679"/>
    </source>
</evidence>
<gene>
    <name evidence="9" type="primary">gmk</name>
    <name evidence="11" type="ORF">C0068_00900</name>
</gene>
<protein>
    <recommendedName>
        <fullName evidence="3 9">Guanylate kinase</fullName>
        <ecNumber evidence="2 9">2.7.4.8</ecNumber>
    </recommendedName>
    <alternativeName>
        <fullName evidence="8 9">GMP kinase</fullName>
    </alternativeName>
</protein>
<dbReference type="PANTHER" id="PTHR23117:SF13">
    <property type="entry name" value="GUANYLATE KINASE"/>
    <property type="match status" value="1"/>
</dbReference>
<dbReference type="Gene3D" id="3.40.50.300">
    <property type="entry name" value="P-loop containing nucleotide triphosphate hydrolases"/>
    <property type="match status" value="1"/>
</dbReference>
<dbReference type="AlphaFoldDB" id="A0A2S4HKU2"/>
<evidence type="ECO:0000256" key="3">
    <source>
        <dbReference type="ARBA" id="ARBA00016296"/>
    </source>
</evidence>
<keyword evidence="5 9" id="KW-0547">Nucleotide-binding</keyword>
<comment type="similarity">
    <text evidence="1 9">Belongs to the guanylate kinase family.</text>
</comment>
<dbReference type="HAMAP" id="MF_00328">
    <property type="entry name" value="Guanylate_kinase"/>
    <property type="match status" value="1"/>
</dbReference>
<sequence length="205" mass="22765">MHSQGTLYTISAPSGAGKTSLVAELLKRTPRLGVSVSHTTRPMRPGEVDGVNYHFVSHAEFEKMLESSAFLEHAQVFDNFYGTSQQWVESQLAAGEDVILEIDWQGAQQVRRLMPDTVAIFIMPPSKEALNERLTGRGQDDSAVIQRRMDAAVAEMSHYIESDFVVINDDFNTALADLEAIVRSHRLSLANQQLRHQALLSALLS</sequence>
<reference evidence="11 12" key="1">
    <citation type="submission" date="2018-01" db="EMBL/GenBank/DDBJ databases">
        <authorList>
            <person name="Yu X.-D."/>
        </authorList>
    </citation>
    <scope>NUCLEOTIDE SEQUENCE [LARGE SCALE GENOMIC DNA]</scope>
    <source>
        <strain evidence="11 12">ZX-21</strain>
    </source>
</reference>
<dbReference type="EMBL" id="PQGG01000003">
    <property type="protein sequence ID" value="POP54569.1"/>
    <property type="molecule type" value="Genomic_DNA"/>
</dbReference>
<evidence type="ECO:0000313" key="11">
    <source>
        <dbReference type="EMBL" id="POP54569.1"/>
    </source>
</evidence>
<dbReference type="Gene3D" id="3.30.63.10">
    <property type="entry name" value="Guanylate Kinase phosphate binding domain"/>
    <property type="match status" value="1"/>
</dbReference>
<feature type="domain" description="Guanylate kinase-like" evidence="10">
    <location>
        <begin position="5"/>
        <end position="183"/>
    </location>
</feature>
<evidence type="ECO:0000256" key="5">
    <source>
        <dbReference type="ARBA" id="ARBA00022741"/>
    </source>
</evidence>
<dbReference type="InterPro" id="IPR008144">
    <property type="entry name" value="Guanylate_kin-like_dom"/>
</dbReference>
<dbReference type="GO" id="GO:0005524">
    <property type="term" value="F:ATP binding"/>
    <property type="evidence" value="ECO:0007669"/>
    <property type="project" value="UniProtKB-UniRule"/>
</dbReference>
<dbReference type="InterPro" id="IPR020590">
    <property type="entry name" value="Guanylate_kinase_CS"/>
</dbReference>
<dbReference type="PROSITE" id="PS00856">
    <property type="entry name" value="GUANYLATE_KINASE_1"/>
    <property type="match status" value="1"/>
</dbReference>
<dbReference type="InterPro" id="IPR017665">
    <property type="entry name" value="Guanylate_kinase"/>
</dbReference>
<evidence type="ECO:0000256" key="6">
    <source>
        <dbReference type="ARBA" id="ARBA00022777"/>
    </source>
</evidence>